<dbReference type="EMBL" id="KV750120">
    <property type="protein sequence ID" value="OCL06175.1"/>
    <property type="molecule type" value="Genomic_DNA"/>
</dbReference>
<dbReference type="Pfam" id="PF04321">
    <property type="entry name" value="RmlD_sub_bind"/>
    <property type="match status" value="1"/>
</dbReference>
<dbReference type="CDD" id="cd05254">
    <property type="entry name" value="dTDP_HR_like_SDR_e"/>
    <property type="match status" value="1"/>
</dbReference>
<dbReference type="Gene3D" id="3.40.50.720">
    <property type="entry name" value="NAD(P)-binding Rossmann-like Domain"/>
    <property type="match status" value="1"/>
</dbReference>
<sequence>MKTALITGGTGLLGREVVKAFEGAGWKAVGTGLTRCNPPSTVKLDLLDTENVVRVLDEVKPDVVIHCAANRSPDSCTADPDAARALNVTASGNLASTTSSRGIFLLYISTDYVFSGRPGEAPYTNVSTPDPPNVYGQTKLEGEKAILDTSGRAASRDGNSNDRSLRVPSVVLRIPILYGSCEPLESAINVLMSQIWASQEVKPPDPKIKIDDYSQRFPTNTEDVARVCLDICKLYLNPPPEKELPTILQFSSEDKMTKWQICEVFGEILGLPLEGLEPYKPREDQQDGVTRPYDCHLDTSALKELGIDVSTVGFTNWWRRELRAFRH</sequence>
<protein>
    <submittedName>
        <fullName evidence="2">NAD(P)-binding protein</fullName>
    </submittedName>
</protein>
<reference evidence="2 3" key="1">
    <citation type="journal article" date="2016" name="Nat. Commun.">
        <title>Ectomycorrhizal ecology is imprinted in the genome of the dominant symbiotic fungus Cenococcum geophilum.</title>
        <authorList>
            <consortium name="DOE Joint Genome Institute"/>
            <person name="Peter M."/>
            <person name="Kohler A."/>
            <person name="Ohm R.A."/>
            <person name="Kuo A."/>
            <person name="Krutzmann J."/>
            <person name="Morin E."/>
            <person name="Arend M."/>
            <person name="Barry K.W."/>
            <person name="Binder M."/>
            <person name="Choi C."/>
            <person name="Clum A."/>
            <person name="Copeland A."/>
            <person name="Grisel N."/>
            <person name="Haridas S."/>
            <person name="Kipfer T."/>
            <person name="LaButti K."/>
            <person name="Lindquist E."/>
            <person name="Lipzen A."/>
            <person name="Maire R."/>
            <person name="Meier B."/>
            <person name="Mihaltcheva S."/>
            <person name="Molinier V."/>
            <person name="Murat C."/>
            <person name="Poggeler S."/>
            <person name="Quandt C.A."/>
            <person name="Sperisen C."/>
            <person name="Tritt A."/>
            <person name="Tisserant E."/>
            <person name="Crous P.W."/>
            <person name="Henrissat B."/>
            <person name="Nehls U."/>
            <person name="Egli S."/>
            <person name="Spatafora J.W."/>
            <person name="Grigoriev I.V."/>
            <person name="Martin F.M."/>
        </authorList>
    </citation>
    <scope>NUCLEOTIDE SEQUENCE [LARGE SCALE GENOMIC DNA]</scope>
    <source>
        <strain evidence="2 3">CBS 207.34</strain>
    </source>
</reference>
<evidence type="ECO:0000313" key="3">
    <source>
        <dbReference type="Proteomes" id="UP000250140"/>
    </source>
</evidence>
<accession>A0A8E2EWI4</accession>
<dbReference type="AlphaFoldDB" id="A0A8E2EWI4"/>
<organism evidence="2 3">
    <name type="scientific">Glonium stellatum</name>
    <dbReference type="NCBI Taxonomy" id="574774"/>
    <lineage>
        <taxon>Eukaryota</taxon>
        <taxon>Fungi</taxon>
        <taxon>Dikarya</taxon>
        <taxon>Ascomycota</taxon>
        <taxon>Pezizomycotina</taxon>
        <taxon>Dothideomycetes</taxon>
        <taxon>Pleosporomycetidae</taxon>
        <taxon>Gloniales</taxon>
        <taxon>Gloniaceae</taxon>
        <taxon>Glonium</taxon>
    </lineage>
</organism>
<dbReference type="GO" id="GO:0048270">
    <property type="term" value="F:methionine adenosyltransferase regulator activity"/>
    <property type="evidence" value="ECO:0007669"/>
    <property type="project" value="TreeGrafter"/>
</dbReference>
<dbReference type="OrthoDB" id="6235964at2759"/>
<dbReference type="InterPro" id="IPR029903">
    <property type="entry name" value="RmlD-like-bd"/>
</dbReference>
<evidence type="ECO:0000259" key="1">
    <source>
        <dbReference type="Pfam" id="PF04321"/>
    </source>
</evidence>
<dbReference type="InterPro" id="IPR036291">
    <property type="entry name" value="NAD(P)-bd_dom_sf"/>
</dbReference>
<feature type="domain" description="RmlD-like substrate binding" evidence="1">
    <location>
        <begin position="4"/>
        <end position="307"/>
    </location>
</feature>
<name>A0A8E2EWI4_9PEZI</name>
<dbReference type="PANTHER" id="PTHR10491:SF4">
    <property type="entry name" value="METHIONINE ADENOSYLTRANSFERASE 2 SUBUNIT BETA"/>
    <property type="match status" value="1"/>
</dbReference>
<keyword evidence="3" id="KW-1185">Reference proteome</keyword>
<proteinExistence type="predicted"/>
<dbReference type="GO" id="GO:0048269">
    <property type="term" value="C:methionine adenosyltransferase complex"/>
    <property type="evidence" value="ECO:0007669"/>
    <property type="project" value="TreeGrafter"/>
</dbReference>
<dbReference type="Proteomes" id="UP000250140">
    <property type="component" value="Unassembled WGS sequence"/>
</dbReference>
<dbReference type="FunFam" id="3.40.50.720:FF:000357">
    <property type="entry name" value="Methionine adenosyltransferase 2 subunit beta"/>
    <property type="match status" value="1"/>
</dbReference>
<gene>
    <name evidence="2" type="ORF">AOQ84DRAFT_390382</name>
</gene>
<evidence type="ECO:0000313" key="2">
    <source>
        <dbReference type="EMBL" id="OCL06175.1"/>
    </source>
</evidence>
<dbReference type="SUPFAM" id="SSF51735">
    <property type="entry name" value="NAD(P)-binding Rossmann-fold domains"/>
    <property type="match status" value="1"/>
</dbReference>
<dbReference type="GO" id="GO:0006556">
    <property type="term" value="P:S-adenosylmethionine biosynthetic process"/>
    <property type="evidence" value="ECO:0007669"/>
    <property type="project" value="UniProtKB-UniPathway"/>
</dbReference>
<dbReference type="UniPathway" id="UPA00315">
    <property type="reaction ID" value="UER00080"/>
</dbReference>
<dbReference type="InterPro" id="IPR005913">
    <property type="entry name" value="dTDP_dehydrorham_reduct"/>
</dbReference>
<dbReference type="PANTHER" id="PTHR10491">
    <property type="entry name" value="DTDP-4-DEHYDRORHAMNOSE REDUCTASE"/>
    <property type="match status" value="1"/>
</dbReference>